<accession>A0A0P6S111</accession>
<dbReference type="AlphaFoldDB" id="A0A0P6S111"/>
<evidence type="ECO:0000256" key="1">
    <source>
        <dbReference type="SAM" id="SignalP"/>
    </source>
</evidence>
<evidence type="ECO:0000313" key="3">
    <source>
        <dbReference type="Proteomes" id="UP000049578"/>
    </source>
</evidence>
<sequence length="111" mass="12256">MSKYKIVAISAIAAMSLLTGATANADTAIQEKLSPAQEHRTSDPCTSDYKWPEVIQGELSPAQERRTLPQVSESNVINYAPPGNRGTEGLYAELISEILKNIQFFKLNNFR</sequence>
<gene>
    <name evidence="2" type="ORF">AKK44_06280</name>
</gene>
<feature type="chain" id="PRO_5006130060" evidence="1">
    <location>
        <begin position="26"/>
        <end position="111"/>
    </location>
</feature>
<dbReference type="EMBL" id="LHQM01000028">
    <property type="protein sequence ID" value="KPJ22102.1"/>
    <property type="molecule type" value="Genomic_DNA"/>
</dbReference>
<proteinExistence type="predicted"/>
<keyword evidence="1" id="KW-0732">Signal</keyword>
<protein>
    <submittedName>
        <fullName evidence="2">Uncharacterized protein</fullName>
    </submittedName>
</protein>
<evidence type="ECO:0000313" key="2">
    <source>
        <dbReference type="EMBL" id="KPJ22102.1"/>
    </source>
</evidence>
<name>A0A0P6S111_9STRE</name>
<feature type="signal peptide" evidence="1">
    <location>
        <begin position="1"/>
        <end position="25"/>
    </location>
</feature>
<organism evidence="2 3">
    <name type="scientific">Streptococcus phocae</name>
    <dbReference type="NCBI Taxonomy" id="119224"/>
    <lineage>
        <taxon>Bacteria</taxon>
        <taxon>Bacillati</taxon>
        <taxon>Bacillota</taxon>
        <taxon>Bacilli</taxon>
        <taxon>Lactobacillales</taxon>
        <taxon>Streptococcaceae</taxon>
        <taxon>Streptococcus</taxon>
    </lineage>
</organism>
<reference evidence="2 3" key="1">
    <citation type="submission" date="2015-08" db="EMBL/GenBank/DDBJ databases">
        <title>Genome sequence of Streptococcus phocae subsp. phocae ATCC 51973T isolated from liver specimen obtained from seal.</title>
        <authorList>
            <person name="Avendano-Herrera R."/>
        </authorList>
    </citation>
    <scope>NUCLEOTIDE SEQUENCE [LARGE SCALE GENOMIC DNA]</scope>
    <source>
        <strain evidence="2 3">ATCC 51973</strain>
    </source>
</reference>
<dbReference type="Proteomes" id="UP000049578">
    <property type="component" value="Unassembled WGS sequence"/>
</dbReference>
<comment type="caution">
    <text evidence="2">The sequence shown here is derived from an EMBL/GenBank/DDBJ whole genome shotgun (WGS) entry which is preliminary data.</text>
</comment>
<dbReference type="PATRIC" id="fig|119224.3.peg.992"/>
<keyword evidence="3" id="KW-1185">Reference proteome</keyword>
<dbReference type="RefSeq" id="WP_054278974.1">
    <property type="nucleotide sequence ID" value="NZ_LHQM01000028.1"/>
</dbReference>